<dbReference type="AlphaFoldDB" id="A0A6P2BKX6"/>
<evidence type="ECO:0000256" key="1">
    <source>
        <dbReference type="ARBA" id="ARBA00022801"/>
    </source>
</evidence>
<name>A0A6P2BKX6_9ACTN</name>
<gene>
    <name evidence="4" type="ORF">EAS64_41745</name>
</gene>
<proteinExistence type="predicted"/>
<keyword evidence="2" id="KW-0326">Glycosidase</keyword>
<evidence type="ECO:0000259" key="3">
    <source>
        <dbReference type="Pfam" id="PF01156"/>
    </source>
</evidence>
<reference evidence="4 5" key="1">
    <citation type="submission" date="2018-11" db="EMBL/GenBank/DDBJ databases">
        <title>Trebonia kvetii gen.nov., sp.nov., a novel acidophilic actinobacterium, and proposal of the new actinobacterial family Treboniaceae fam. nov.</title>
        <authorList>
            <person name="Rapoport D."/>
            <person name="Sagova-Mareckova M."/>
            <person name="Sedlacek I."/>
            <person name="Provaznik J."/>
            <person name="Kralova S."/>
            <person name="Pavlinic D."/>
            <person name="Benes V."/>
            <person name="Kopecky J."/>
        </authorList>
    </citation>
    <scope>NUCLEOTIDE SEQUENCE [LARGE SCALE GENOMIC DNA]</scope>
    <source>
        <strain evidence="4 5">15Tr583</strain>
    </source>
</reference>
<dbReference type="SUPFAM" id="SSF53590">
    <property type="entry name" value="Nucleoside hydrolase"/>
    <property type="match status" value="1"/>
</dbReference>
<sequence length="309" mass="31615">MSIPIILDCDPGIDDALAISFAAGSPEIELAGITTVAGNVPLAKTTANALAVAAFAGLPDVPVTPGCAAPLLRPALHADHVHGESGLGGAALPAPRRSAESGHAIDFIIDTVAAARGEITLVATGPLTNIGLALRREPRLASWVRDFVIMGGSASRGNVTPAAEFNIWADPEAAAVVFGAGWSVRMIGLDVTLLARATAAIQERMSSLGSLGSTLLLPALAQYRDADDETGEPPVHDVCAIVSIADPSVFEYTPAQVAVETHGALTSGMTVTDFSASAAHNARVATAINAERFWRTVLSAYGSLPVAQS</sequence>
<accession>A0A6P2BKX6</accession>
<dbReference type="Pfam" id="PF01156">
    <property type="entry name" value="IU_nuc_hydro"/>
    <property type="match status" value="1"/>
</dbReference>
<dbReference type="GO" id="GO:0006152">
    <property type="term" value="P:purine nucleoside catabolic process"/>
    <property type="evidence" value="ECO:0007669"/>
    <property type="project" value="TreeGrafter"/>
</dbReference>
<evidence type="ECO:0000313" key="5">
    <source>
        <dbReference type="Proteomes" id="UP000460272"/>
    </source>
</evidence>
<dbReference type="CDD" id="cd02651">
    <property type="entry name" value="nuc_hydro_IU_UC_XIUA"/>
    <property type="match status" value="1"/>
</dbReference>
<dbReference type="PANTHER" id="PTHR12304:SF4">
    <property type="entry name" value="URIDINE NUCLEOSIDASE"/>
    <property type="match status" value="1"/>
</dbReference>
<dbReference type="GO" id="GO:0005829">
    <property type="term" value="C:cytosol"/>
    <property type="evidence" value="ECO:0007669"/>
    <property type="project" value="TreeGrafter"/>
</dbReference>
<dbReference type="Proteomes" id="UP000460272">
    <property type="component" value="Unassembled WGS sequence"/>
</dbReference>
<dbReference type="PANTHER" id="PTHR12304">
    <property type="entry name" value="INOSINE-URIDINE PREFERRING NUCLEOSIDE HYDROLASE"/>
    <property type="match status" value="1"/>
</dbReference>
<dbReference type="InterPro" id="IPR001910">
    <property type="entry name" value="Inosine/uridine_hydrolase_dom"/>
</dbReference>
<dbReference type="Gene3D" id="3.90.245.10">
    <property type="entry name" value="Ribonucleoside hydrolase-like"/>
    <property type="match status" value="1"/>
</dbReference>
<organism evidence="4 5">
    <name type="scientific">Trebonia kvetii</name>
    <dbReference type="NCBI Taxonomy" id="2480626"/>
    <lineage>
        <taxon>Bacteria</taxon>
        <taxon>Bacillati</taxon>
        <taxon>Actinomycetota</taxon>
        <taxon>Actinomycetes</taxon>
        <taxon>Streptosporangiales</taxon>
        <taxon>Treboniaceae</taxon>
        <taxon>Trebonia</taxon>
    </lineage>
</organism>
<dbReference type="EMBL" id="RPFW01000013">
    <property type="protein sequence ID" value="TVY99092.1"/>
    <property type="molecule type" value="Genomic_DNA"/>
</dbReference>
<keyword evidence="1 4" id="KW-0378">Hydrolase</keyword>
<dbReference type="InterPro" id="IPR023186">
    <property type="entry name" value="IUNH"/>
</dbReference>
<dbReference type="InterPro" id="IPR036452">
    <property type="entry name" value="Ribo_hydro-like"/>
</dbReference>
<dbReference type="GO" id="GO:0008477">
    <property type="term" value="F:purine nucleosidase activity"/>
    <property type="evidence" value="ECO:0007669"/>
    <property type="project" value="TreeGrafter"/>
</dbReference>
<feature type="domain" description="Inosine/uridine-preferring nucleoside hydrolase" evidence="3">
    <location>
        <begin position="5"/>
        <end position="295"/>
    </location>
</feature>
<comment type="caution">
    <text evidence="4">The sequence shown here is derived from an EMBL/GenBank/DDBJ whole genome shotgun (WGS) entry which is preliminary data.</text>
</comment>
<dbReference type="RefSeq" id="WP_145862263.1">
    <property type="nucleotide sequence ID" value="NZ_RPFW01000013.1"/>
</dbReference>
<evidence type="ECO:0000256" key="2">
    <source>
        <dbReference type="ARBA" id="ARBA00023295"/>
    </source>
</evidence>
<dbReference type="OrthoDB" id="9797882at2"/>
<protein>
    <submittedName>
        <fullName evidence="4">Nucleoside hydrolase</fullName>
    </submittedName>
</protein>
<keyword evidence="5" id="KW-1185">Reference proteome</keyword>
<evidence type="ECO:0000313" key="4">
    <source>
        <dbReference type="EMBL" id="TVY99092.1"/>
    </source>
</evidence>